<dbReference type="Proteomes" id="UP000054032">
    <property type="component" value="Unassembled WGS sequence"/>
</dbReference>
<evidence type="ECO:0000313" key="2">
    <source>
        <dbReference type="EMBL" id="EUC49898.1"/>
    </source>
</evidence>
<dbReference type="eggNOG" id="ENOG502RVCF">
    <property type="taxonomic scope" value="Eukaryota"/>
</dbReference>
<feature type="domain" description="Heterokaryon incompatibility" evidence="1">
    <location>
        <begin position="104"/>
        <end position="253"/>
    </location>
</feature>
<dbReference type="STRING" id="930090.W6ZIS8"/>
<keyword evidence="3" id="KW-1185">Reference proteome</keyword>
<accession>W6ZIS8</accession>
<dbReference type="KEGG" id="bor:COCMIDRAFT_1312"/>
<gene>
    <name evidence="2" type="ORF">COCMIDRAFT_1312</name>
</gene>
<dbReference type="InterPro" id="IPR010730">
    <property type="entry name" value="HET"/>
</dbReference>
<dbReference type="EMBL" id="KI963927">
    <property type="protein sequence ID" value="EUC49898.1"/>
    <property type="molecule type" value="Genomic_DNA"/>
</dbReference>
<organism evidence="2 3">
    <name type="scientific">Bipolaris oryzae ATCC 44560</name>
    <dbReference type="NCBI Taxonomy" id="930090"/>
    <lineage>
        <taxon>Eukaryota</taxon>
        <taxon>Fungi</taxon>
        <taxon>Dikarya</taxon>
        <taxon>Ascomycota</taxon>
        <taxon>Pezizomycotina</taxon>
        <taxon>Dothideomycetes</taxon>
        <taxon>Pleosporomycetidae</taxon>
        <taxon>Pleosporales</taxon>
        <taxon>Pleosporineae</taxon>
        <taxon>Pleosporaceae</taxon>
        <taxon>Bipolaris</taxon>
    </lineage>
</organism>
<reference evidence="2 3" key="1">
    <citation type="journal article" date="2013" name="PLoS Genet.">
        <title>Comparative genome structure, secondary metabolite, and effector coding capacity across Cochliobolus pathogens.</title>
        <authorList>
            <person name="Condon B.J."/>
            <person name="Leng Y."/>
            <person name="Wu D."/>
            <person name="Bushley K.E."/>
            <person name="Ohm R.A."/>
            <person name="Otillar R."/>
            <person name="Martin J."/>
            <person name="Schackwitz W."/>
            <person name="Grimwood J."/>
            <person name="MohdZainudin N."/>
            <person name="Xue C."/>
            <person name="Wang R."/>
            <person name="Manning V.A."/>
            <person name="Dhillon B."/>
            <person name="Tu Z.J."/>
            <person name="Steffenson B.J."/>
            <person name="Salamov A."/>
            <person name="Sun H."/>
            <person name="Lowry S."/>
            <person name="LaButti K."/>
            <person name="Han J."/>
            <person name="Copeland A."/>
            <person name="Lindquist E."/>
            <person name="Barry K."/>
            <person name="Schmutz J."/>
            <person name="Baker S.E."/>
            <person name="Ciuffetti L.M."/>
            <person name="Grigoriev I.V."/>
            <person name="Zhong S."/>
            <person name="Turgeon B.G."/>
        </authorList>
    </citation>
    <scope>NUCLEOTIDE SEQUENCE [LARGE SCALE GENOMIC DNA]</scope>
    <source>
        <strain evidence="2 3">ATCC 44560</strain>
    </source>
</reference>
<evidence type="ECO:0000259" key="1">
    <source>
        <dbReference type="Pfam" id="PF06985"/>
    </source>
</evidence>
<proteinExistence type="predicted"/>
<dbReference type="Pfam" id="PF06985">
    <property type="entry name" value="HET"/>
    <property type="match status" value="1"/>
</dbReference>
<dbReference type="OrthoDB" id="4850726at2759"/>
<protein>
    <recommendedName>
        <fullName evidence="1">Heterokaryon incompatibility domain-containing protein</fullName>
    </recommendedName>
</protein>
<evidence type="ECO:0000313" key="3">
    <source>
        <dbReference type="Proteomes" id="UP000054032"/>
    </source>
</evidence>
<dbReference type="Pfam" id="PF26639">
    <property type="entry name" value="Het-6_barrel"/>
    <property type="match status" value="1"/>
</dbReference>
<sequence length="663" mass="75016">MQYRRINSRLEELRLVSILHRPDQEQAEFSAVPHRERDDLVHCTLEHYSLAQDRWTRDSLSKDPGFSLDWTAVDCQDENQSNSSEPDDSRLDISARWRFDWGDFVALSYTWGDPADKKAIVINGEVVRVQANLEAALRVLRSKKPMRSGYRIWVDAICIKQEDLAERSREVRRMRMIYGLAADVVIWLGPEAEDSNKAMDLILTLSNSCKNGTDKSLGVYLRSNPEYLVRGSWLALSKLLERQYWYRMWIIQELCLGGSKSPILCGDKVIIWEDFFSALYSFGKHNVDVIFACIDGERKAAGLTPFGLNRNKIIHINLEHHKQAGREKAQYMPLLDLARKSDALNPIDKVYGILGLMHHAVSSLTTLDYSLSVEEVYTNFARQYIEATGSLEILEQCRLKESPMPSWAPDWRNKNHYRLFSGHHSTYSAGSASTASYHFRSEACILDVDGVILDAVDGLGQAYFEYGTSSLPEHAVFQPNNTASAYGCEDSIKDALWRTLTGDRTLQGHPAPDNYAEILNLPFRESCQTPLPSRGARALSRFITQSASLSVSGRRLDSFFNNSLDQFPETAIDAVERIWRFTRTHRLVVTLSGRIGMVPIEAKKGDVLCILLSSDVPVLLRPAKNPRDPVKLVGSCYIHGIMAGEAMRWIEDGILKVETISIC</sequence>
<dbReference type="GeneID" id="19119839"/>
<dbReference type="PANTHER" id="PTHR24148:SF73">
    <property type="entry name" value="HET DOMAIN PROTEIN (AFU_ORTHOLOGUE AFUA_8G01020)"/>
    <property type="match status" value="1"/>
</dbReference>
<dbReference type="RefSeq" id="XP_007683485.1">
    <property type="nucleotide sequence ID" value="XM_007685295.1"/>
</dbReference>
<dbReference type="AlphaFoldDB" id="W6ZIS8"/>
<dbReference type="InterPro" id="IPR052895">
    <property type="entry name" value="HetReg/Transcr_Mod"/>
</dbReference>
<dbReference type="PANTHER" id="PTHR24148">
    <property type="entry name" value="ANKYRIN REPEAT DOMAIN-CONTAINING PROTEIN 39 HOMOLOG-RELATED"/>
    <property type="match status" value="1"/>
</dbReference>
<name>W6ZIS8_COCMI</name>
<dbReference type="HOGENOM" id="CLU_004184_7_2_1"/>